<feature type="active site" description="Nucleophile" evidence="2">
    <location>
        <position position="62"/>
    </location>
</feature>
<dbReference type="GeneID" id="105906388"/>
<dbReference type="PANTHER" id="PTHR12406:SF46">
    <property type="entry name" value="PATATIN-LIKE PHOSPHOLIPASE DOMAIN-CONTAINING PROTEIN 2"/>
    <property type="match status" value="1"/>
</dbReference>
<dbReference type="GO" id="GO:0016020">
    <property type="term" value="C:membrane"/>
    <property type="evidence" value="ECO:0007669"/>
    <property type="project" value="TreeGrafter"/>
</dbReference>
<evidence type="ECO:0000256" key="4">
    <source>
        <dbReference type="SAM" id="Phobius"/>
    </source>
</evidence>
<feature type="short sequence motif" description="DGA/G" evidence="2">
    <location>
        <begin position="181"/>
        <end position="183"/>
    </location>
</feature>
<feature type="transmembrane region" description="Helical" evidence="4">
    <location>
        <begin position="373"/>
        <end position="393"/>
    </location>
</feature>
<keyword evidence="4" id="KW-0812">Transmembrane</keyword>
<keyword evidence="1 2" id="KW-0443">Lipid metabolism</keyword>
<dbReference type="SUPFAM" id="SSF52151">
    <property type="entry name" value="FabD/lysophospholipase-like"/>
    <property type="match status" value="1"/>
</dbReference>
<dbReference type="Pfam" id="PF01734">
    <property type="entry name" value="Patatin"/>
    <property type="match status" value="1"/>
</dbReference>
<dbReference type="GO" id="GO:0055088">
    <property type="term" value="P:lipid homeostasis"/>
    <property type="evidence" value="ECO:0007669"/>
    <property type="project" value="TreeGrafter"/>
</dbReference>
<name>A0A6P8F1L3_CLUHA</name>
<proteinExistence type="predicted"/>
<feature type="region of interest" description="Disordered" evidence="3">
    <location>
        <begin position="296"/>
        <end position="316"/>
    </location>
</feature>
<feature type="domain" description="PNPLA" evidence="5">
    <location>
        <begin position="25"/>
        <end position="194"/>
    </location>
</feature>
<dbReference type="InterPro" id="IPR033562">
    <property type="entry name" value="PLPL"/>
</dbReference>
<dbReference type="Gene3D" id="3.40.1090.10">
    <property type="entry name" value="Cytosolic phospholipase A2 catalytic domain"/>
    <property type="match status" value="1"/>
</dbReference>
<dbReference type="GO" id="GO:0004806">
    <property type="term" value="F:triacylglycerol lipase activity"/>
    <property type="evidence" value="ECO:0007669"/>
    <property type="project" value="TreeGrafter"/>
</dbReference>
<dbReference type="GO" id="GO:0005811">
    <property type="term" value="C:lipid droplet"/>
    <property type="evidence" value="ECO:0007669"/>
    <property type="project" value="TreeGrafter"/>
</dbReference>
<dbReference type="PANTHER" id="PTHR12406">
    <property type="entry name" value="CALCIUM-INDEPENDENT PHOSPHOLIPASE A2 IPLA2 -RELATED"/>
    <property type="match status" value="1"/>
</dbReference>
<keyword evidence="4" id="KW-0472">Membrane</keyword>
<evidence type="ECO:0000256" key="3">
    <source>
        <dbReference type="SAM" id="MobiDB-lite"/>
    </source>
</evidence>
<evidence type="ECO:0000256" key="1">
    <source>
        <dbReference type="ARBA" id="ARBA00023098"/>
    </source>
</evidence>
<keyword evidence="4" id="KW-1133">Transmembrane helix</keyword>
<dbReference type="GO" id="GO:0005737">
    <property type="term" value="C:cytoplasm"/>
    <property type="evidence" value="ECO:0007669"/>
    <property type="project" value="TreeGrafter"/>
</dbReference>
<dbReference type="AlphaFoldDB" id="A0A6P8F1L3"/>
<evidence type="ECO:0000313" key="7">
    <source>
        <dbReference type="RefSeq" id="XP_031422408.1"/>
    </source>
</evidence>
<organism evidence="6 7">
    <name type="scientific">Clupea harengus</name>
    <name type="common">Atlantic herring</name>
    <dbReference type="NCBI Taxonomy" id="7950"/>
    <lineage>
        <taxon>Eukaryota</taxon>
        <taxon>Metazoa</taxon>
        <taxon>Chordata</taxon>
        <taxon>Craniata</taxon>
        <taxon>Vertebrata</taxon>
        <taxon>Euteleostomi</taxon>
        <taxon>Actinopterygii</taxon>
        <taxon>Neopterygii</taxon>
        <taxon>Teleostei</taxon>
        <taxon>Clupei</taxon>
        <taxon>Clupeiformes</taxon>
        <taxon>Clupeoidei</taxon>
        <taxon>Clupeidae</taxon>
        <taxon>Clupea</taxon>
    </lineage>
</organism>
<dbReference type="KEGG" id="char:105906388"/>
<evidence type="ECO:0000259" key="5">
    <source>
        <dbReference type="PROSITE" id="PS51635"/>
    </source>
</evidence>
<sequence>MWQKIRFTMYPLSDVTAYEGTPLSISFSGSGFLSTYQLGVSQCFFDNAPWIIGKKSKVYGSSAGALVAAAVVCGASMGGVRDDVIEFAKLVREHSFGPFHPAVNVFKWMENIMRRRLPLDAHERCNGRLCISMTRVPDGNNVIMSEFKTHEDLIQALLCSCFIPMYCGVIPPSYKGVHYVDGGLTNIQPTQTTGYTLTISPFAGGMDICPQDDTSPSCDFVVNGQCFHPTLLNLFRATTALYPRDWKVLSEAYVNGYQDGVQYLQHHGIIQQKQNLVTRLHSNSVTRTIEGKFPLPEENEIEEHDERPAPKATPQDREGIQRLVNAPWGLNILEQALNSNTPGWIQNVFLYDMSLFGLMGFFSLYFPIRLFTILLISCILPFWVIFMVTYRFLRWIIFAPMAVFWLWQDLKQIVFFVNNFILSTVKQNLRNRLLLFLSLLPSLEVNTEYENSTEVSRGHRGISVLKVALLSSASHHQTDSVTSGDRHVCTLQLILE</sequence>
<gene>
    <name evidence="7" type="primary">LOC105906388</name>
</gene>
<feature type="compositionally biased region" description="Basic and acidic residues" evidence="3">
    <location>
        <begin position="304"/>
        <end position="316"/>
    </location>
</feature>
<evidence type="ECO:0000256" key="2">
    <source>
        <dbReference type="PROSITE-ProRule" id="PRU01161"/>
    </source>
</evidence>
<feature type="active site" description="Proton acceptor" evidence="2">
    <location>
        <position position="181"/>
    </location>
</feature>
<dbReference type="OrthoDB" id="197155at2759"/>
<accession>A0A6P8F1L3</accession>
<keyword evidence="2" id="KW-0442">Lipid degradation</keyword>
<protein>
    <submittedName>
        <fullName evidence="7">Patatin-like phospholipase domain-containing protein 2</fullName>
    </submittedName>
</protein>
<dbReference type="RefSeq" id="XP_031422408.1">
    <property type="nucleotide sequence ID" value="XM_031566548.1"/>
</dbReference>
<keyword evidence="6" id="KW-1185">Reference proteome</keyword>
<dbReference type="PROSITE" id="PS51635">
    <property type="entry name" value="PNPLA"/>
    <property type="match status" value="1"/>
</dbReference>
<evidence type="ECO:0000313" key="6">
    <source>
        <dbReference type="Proteomes" id="UP000515152"/>
    </source>
</evidence>
<comment type="caution">
    <text evidence="2">Lacks conserved residue(s) required for the propagation of feature annotation.</text>
</comment>
<reference evidence="7" key="1">
    <citation type="submission" date="2025-08" db="UniProtKB">
        <authorList>
            <consortium name="RefSeq"/>
        </authorList>
    </citation>
    <scope>IDENTIFICATION</scope>
</reference>
<dbReference type="Proteomes" id="UP000515152">
    <property type="component" value="Chromosome 4"/>
</dbReference>
<dbReference type="InterPro" id="IPR016035">
    <property type="entry name" value="Acyl_Trfase/lysoPLipase"/>
</dbReference>
<dbReference type="InterPro" id="IPR002641">
    <property type="entry name" value="PNPLA_dom"/>
</dbReference>
<keyword evidence="2" id="KW-0378">Hydrolase</keyword>
<feature type="short sequence motif" description="GXSXG" evidence="2">
    <location>
        <begin position="60"/>
        <end position="64"/>
    </location>
</feature>
<dbReference type="GO" id="GO:0019433">
    <property type="term" value="P:triglyceride catabolic process"/>
    <property type="evidence" value="ECO:0007669"/>
    <property type="project" value="TreeGrafter"/>
</dbReference>